<proteinExistence type="predicted"/>
<feature type="region of interest" description="Disordered" evidence="1">
    <location>
        <begin position="18"/>
        <end position="49"/>
    </location>
</feature>
<reference evidence="2 3" key="1">
    <citation type="journal article" date="2013" name="Int. J. Syst. Evol. Microbiol.">
        <title>Comamonas guangdongensis sp. nov., isolated from subterranean forest sediment, and emended description of the genus Comamonas.</title>
        <authorList>
            <person name="Zhang J."/>
            <person name="Wang Y."/>
            <person name="Zhou S."/>
            <person name="Wu C."/>
            <person name="He J."/>
            <person name="Li F."/>
        </authorList>
    </citation>
    <scope>NUCLEOTIDE SEQUENCE [LARGE SCALE GENOMIC DNA]</scope>
    <source>
        <strain evidence="2 3">CCTCC AB2011133</strain>
    </source>
</reference>
<dbReference type="RefSeq" id="WP_369337553.1">
    <property type="nucleotide sequence ID" value="NZ_JBFYGN010000005.1"/>
</dbReference>
<evidence type="ECO:0000256" key="1">
    <source>
        <dbReference type="SAM" id="MobiDB-lite"/>
    </source>
</evidence>
<sequence length="49" mass="5596">MTYLYAAYPEFKATQEVVTQMPDPRSPEEVLRMLSQNPPPEGEYSADAF</sequence>
<organism evidence="2 3">
    <name type="scientific">Comamonas guangdongensis</name>
    <dbReference type="NCBI Taxonomy" id="510515"/>
    <lineage>
        <taxon>Bacteria</taxon>
        <taxon>Pseudomonadati</taxon>
        <taxon>Pseudomonadota</taxon>
        <taxon>Betaproteobacteria</taxon>
        <taxon>Burkholderiales</taxon>
        <taxon>Comamonadaceae</taxon>
        <taxon>Comamonas</taxon>
    </lineage>
</organism>
<comment type="caution">
    <text evidence="2">The sequence shown here is derived from an EMBL/GenBank/DDBJ whole genome shotgun (WGS) entry which is preliminary data.</text>
</comment>
<protein>
    <submittedName>
        <fullName evidence="2">Uncharacterized protein</fullName>
    </submittedName>
</protein>
<evidence type="ECO:0000313" key="3">
    <source>
        <dbReference type="Proteomes" id="UP001561046"/>
    </source>
</evidence>
<name>A0ABV3ZT50_9BURK</name>
<evidence type="ECO:0000313" key="2">
    <source>
        <dbReference type="EMBL" id="MEX8192349.1"/>
    </source>
</evidence>
<accession>A0ABV3ZT50</accession>
<keyword evidence="3" id="KW-1185">Reference proteome</keyword>
<dbReference type="EMBL" id="JBFYGN010000005">
    <property type="protein sequence ID" value="MEX8192349.1"/>
    <property type="molecule type" value="Genomic_DNA"/>
</dbReference>
<gene>
    <name evidence="2" type="ORF">AB6724_05785</name>
</gene>
<dbReference type="Proteomes" id="UP001561046">
    <property type="component" value="Unassembled WGS sequence"/>
</dbReference>